<keyword evidence="3" id="KW-1185">Reference proteome</keyword>
<organism evidence="2 3">
    <name type="scientific">Virgisporangium ochraceum</name>
    <dbReference type="NCBI Taxonomy" id="65505"/>
    <lineage>
        <taxon>Bacteria</taxon>
        <taxon>Bacillati</taxon>
        <taxon>Actinomycetota</taxon>
        <taxon>Actinomycetes</taxon>
        <taxon>Micromonosporales</taxon>
        <taxon>Micromonosporaceae</taxon>
        <taxon>Virgisporangium</taxon>
    </lineage>
</organism>
<dbReference type="Gene3D" id="3.40.50.11900">
    <property type="match status" value="1"/>
</dbReference>
<dbReference type="GO" id="GO:0016836">
    <property type="term" value="F:hydro-lyase activity"/>
    <property type="evidence" value="ECO:0007669"/>
    <property type="project" value="UniProtKB-ARBA"/>
</dbReference>
<dbReference type="PANTHER" id="PTHR30548">
    <property type="entry name" value="2-HYDROXYGLUTARYL-COA DEHYDRATASE, D-COMPONENT-RELATED"/>
    <property type="match status" value="1"/>
</dbReference>
<evidence type="ECO:0000256" key="1">
    <source>
        <dbReference type="ARBA" id="ARBA00005806"/>
    </source>
</evidence>
<evidence type="ECO:0008006" key="4">
    <source>
        <dbReference type="Google" id="ProtNLM"/>
    </source>
</evidence>
<reference evidence="2" key="1">
    <citation type="submission" date="2021-01" db="EMBL/GenBank/DDBJ databases">
        <title>Whole genome shotgun sequence of Virgisporangium ochraceum NBRC 16418.</title>
        <authorList>
            <person name="Komaki H."/>
            <person name="Tamura T."/>
        </authorList>
    </citation>
    <scope>NUCLEOTIDE SEQUENCE</scope>
    <source>
        <strain evidence="2">NBRC 16418</strain>
    </source>
</reference>
<protein>
    <recommendedName>
        <fullName evidence="4">2-hydroxyglutaryl-CoA dehydratase D-component</fullName>
    </recommendedName>
</protein>
<dbReference type="Gene3D" id="3.40.50.11890">
    <property type="match status" value="1"/>
</dbReference>
<gene>
    <name evidence="2" type="ORF">Voc01_078810</name>
</gene>
<dbReference type="RefSeq" id="WP_203932797.1">
    <property type="nucleotide sequence ID" value="NZ_BOPH01000108.1"/>
</dbReference>
<dbReference type="Proteomes" id="UP000635606">
    <property type="component" value="Unassembled WGS sequence"/>
</dbReference>
<proteinExistence type="inferred from homology"/>
<accession>A0A8J3ZZ69</accession>
<dbReference type="Pfam" id="PF06050">
    <property type="entry name" value="HGD-D"/>
    <property type="match status" value="1"/>
</dbReference>
<dbReference type="EMBL" id="BOPH01000108">
    <property type="protein sequence ID" value="GIJ72964.1"/>
    <property type="molecule type" value="Genomic_DNA"/>
</dbReference>
<name>A0A8J3ZZ69_9ACTN</name>
<dbReference type="InterPro" id="IPR010327">
    <property type="entry name" value="FldB/FldC_alpha/beta"/>
</dbReference>
<dbReference type="PANTHER" id="PTHR30548:SF1">
    <property type="entry name" value="DEHYDRATASE SUBUNIT MJ0007-RELATED"/>
    <property type="match status" value="1"/>
</dbReference>
<dbReference type="AlphaFoldDB" id="A0A8J3ZZ69"/>
<comment type="caution">
    <text evidence="2">The sequence shown here is derived from an EMBL/GenBank/DDBJ whole genome shotgun (WGS) entry which is preliminary data.</text>
</comment>
<evidence type="ECO:0000313" key="3">
    <source>
        <dbReference type="Proteomes" id="UP000635606"/>
    </source>
</evidence>
<sequence length="414" mass="46464">MTRAVKQLESAAEAGRYQREWFRALRERVAGGEPFALVNADAPQEIFRAMDIPYVVTQWWASVVAAKQRSGDYLRLVAERGYPDDSDQYNAVALGSVFDDDPASAPWGGLPRPTIVLAETTGDTTRKVFDVWGQQPGIAFYALESAASNDAPQRWWELMPHRWEEAVGTARLDLLTAELAGLVRFLETTTGREFRDSRFREVMALVNEQAEWNRRSRDLIAATSPAPLSVVDSIPSVMVPQWHRGTPWARDAARRFHDEVRERVDTGRAACAGERLRLMWIGRGLWYDMGFYQRFQESHGAVFVWSMYLAVAADGYARYGGDPLRALAARFAAFSEQLYMPPWSGDWYVKEARAHGIDGVVHLVSADPRGSWFTTRALRDAGFPVLELHADNVDDRGYDTAAVAADIGAWLDGL</sequence>
<comment type="similarity">
    <text evidence="1">Belongs to the FldB/FldC dehydratase alpha/beta subunit family.</text>
</comment>
<evidence type="ECO:0000313" key="2">
    <source>
        <dbReference type="EMBL" id="GIJ72964.1"/>
    </source>
</evidence>